<dbReference type="EMBL" id="DUZY01000006">
    <property type="protein sequence ID" value="DAD44022.1"/>
    <property type="molecule type" value="Genomic_DNA"/>
</dbReference>
<reference evidence="1 2" key="1">
    <citation type="journal article" date="2020" name="Mol. Biol. Evol.">
        <title>Distinct Expression and Methylation Patterns for Genes with Different Fates following a Single Whole-Genome Duplication in Flowering Plants.</title>
        <authorList>
            <person name="Shi T."/>
            <person name="Rahmani R.S."/>
            <person name="Gugger P.F."/>
            <person name="Wang M."/>
            <person name="Li H."/>
            <person name="Zhang Y."/>
            <person name="Li Z."/>
            <person name="Wang Q."/>
            <person name="Van de Peer Y."/>
            <person name="Marchal K."/>
            <person name="Chen J."/>
        </authorList>
    </citation>
    <scope>NUCLEOTIDE SEQUENCE [LARGE SCALE GENOMIC DNA]</scope>
    <source>
        <tissue evidence="1">Leaf</tissue>
    </source>
</reference>
<proteinExistence type="predicted"/>
<organism evidence="1 2">
    <name type="scientific">Nelumbo nucifera</name>
    <name type="common">Sacred lotus</name>
    <dbReference type="NCBI Taxonomy" id="4432"/>
    <lineage>
        <taxon>Eukaryota</taxon>
        <taxon>Viridiplantae</taxon>
        <taxon>Streptophyta</taxon>
        <taxon>Embryophyta</taxon>
        <taxon>Tracheophyta</taxon>
        <taxon>Spermatophyta</taxon>
        <taxon>Magnoliopsida</taxon>
        <taxon>Proteales</taxon>
        <taxon>Nelumbonaceae</taxon>
        <taxon>Nelumbo</taxon>
    </lineage>
</organism>
<keyword evidence="2" id="KW-1185">Reference proteome</keyword>
<evidence type="ECO:0000313" key="1">
    <source>
        <dbReference type="EMBL" id="DAD44022.1"/>
    </source>
</evidence>
<dbReference type="Proteomes" id="UP000607653">
    <property type="component" value="Unassembled WGS sequence"/>
</dbReference>
<evidence type="ECO:0000313" key="2">
    <source>
        <dbReference type="Proteomes" id="UP000607653"/>
    </source>
</evidence>
<sequence length="56" mass="6573">MEMQNQSSALHLLTAQNCIQKQHDLKRRFTSKDDKTNEFFSSSFGAIFVYVRFSKI</sequence>
<name>A0A822ZFW2_NELNU</name>
<protein>
    <submittedName>
        <fullName evidence="1">Uncharacterized protein</fullName>
    </submittedName>
</protein>
<dbReference type="AlphaFoldDB" id="A0A822ZFW2"/>
<accession>A0A822ZFW2</accession>
<comment type="caution">
    <text evidence="1">The sequence shown here is derived from an EMBL/GenBank/DDBJ whole genome shotgun (WGS) entry which is preliminary data.</text>
</comment>
<gene>
    <name evidence="1" type="ORF">HUJ06_002252</name>
</gene>